<dbReference type="GO" id="GO:0005737">
    <property type="term" value="C:cytoplasm"/>
    <property type="evidence" value="ECO:0007669"/>
    <property type="project" value="UniProtKB-SubCell"/>
</dbReference>
<dbReference type="HAMAP" id="MF_00031">
    <property type="entry name" value="DNA_HJ_migration_RuvA"/>
    <property type="match status" value="1"/>
</dbReference>
<dbReference type="SUPFAM" id="SSF50249">
    <property type="entry name" value="Nucleic acid-binding proteins"/>
    <property type="match status" value="1"/>
</dbReference>
<evidence type="ECO:0000259" key="7">
    <source>
        <dbReference type="SMART" id="SM00278"/>
    </source>
</evidence>
<keyword evidence="3 6" id="KW-0238">DNA-binding</keyword>
<evidence type="ECO:0000256" key="5">
    <source>
        <dbReference type="ARBA" id="ARBA00023204"/>
    </source>
</evidence>
<keyword evidence="5 6" id="KW-0234">DNA repair</keyword>
<reference evidence="8 9" key="1">
    <citation type="submission" date="2016-04" db="EMBL/GenBank/DDBJ databases">
        <title>Chloroflexus islandicus sp. nov., a thermophilic filamentous anoxygenic phototrophic bacterium from geyser Strokkur (Iceland).</title>
        <authorList>
            <person name="Gaisin V.A."/>
            <person name="Kalashnikov A.M."/>
            <person name="Sukhacheva M.V."/>
            <person name="Grouzdev D.S."/>
            <person name="Ivanov T.M."/>
            <person name="Kuznetsov B."/>
            <person name="Gorlenko V.M."/>
        </authorList>
    </citation>
    <scope>NUCLEOTIDE SEQUENCE [LARGE SCALE GENOMIC DNA]</scope>
    <source>
        <strain evidence="9">isl-2</strain>
    </source>
</reference>
<dbReference type="InterPro" id="IPR036267">
    <property type="entry name" value="RuvA_C_sf"/>
</dbReference>
<comment type="similarity">
    <text evidence="6">Belongs to the RuvA family.</text>
</comment>
<dbReference type="GO" id="GO:0009379">
    <property type="term" value="C:Holliday junction helicase complex"/>
    <property type="evidence" value="ECO:0007669"/>
    <property type="project" value="InterPro"/>
</dbReference>
<evidence type="ECO:0000256" key="2">
    <source>
        <dbReference type="ARBA" id="ARBA00022763"/>
    </source>
</evidence>
<dbReference type="Gene3D" id="2.40.50.140">
    <property type="entry name" value="Nucleic acid-binding proteins"/>
    <property type="match status" value="1"/>
</dbReference>
<dbReference type="InterPro" id="IPR000085">
    <property type="entry name" value="RuvA"/>
</dbReference>
<dbReference type="InterPro" id="IPR010994">
    <property type="entry name" value="RuvA_2-like"/>
</dbReference>
<dbReference type="InterPro" id="IPR012340">
    <property type="entry name" value="NA-bd_OB-fold"/>
</dbReference>
<dbReference type="GO" id="GO:0009378">
    <property type="term" value="F:four-way junction helicase activity"/>
    <property type="evidence" value="ECO:0007669"/>
    <property type="project" value="InterPro"/>
</dbReference>
<dbReference type="STRING" id="1707952.A6A03_01200"/>
<dbReference type="Pfam" id="PF07499">
    <property type="entry name" value="RuvA_C"/>
    <property type="match status" value="1"/>
</dbReference>
<proteinExistence type="inferred from homology"/>
<accession>A0A178MGX4</accession>
<keyword evidence="9" id="KW-1185">Reference proteome</keyword>
<dbReference type="GO" id="GO:0005524">
    <property type="term" value="F:ATP binding"/>
    <property type="evidence" value="ECO:0007669"/>
    <property type="project" value="InterPro"/>
</dbReference>
<dbReference type="AlphaFoldDB" id="A0A178MGX4"/>
<protein>
    <recommendedName>
        <fullName evidence="6">Holliday junction branch migration complex subunit RuvA</fullName>
    </recommendedName>
</protein>
<dbReference type="GO" id="GO:0006310">
    <property type="term" value="P:DNA recombination"/>
    <property type="evidence" value="ECO:0007669"/>
    <property type="project" value="UniProtKB-UniRule"/>
</dbReference>
<organism evidence="8 9">
    <name type="scientific">Chloroflexus islandicus</name>
    <dbReference type="NCBI Taxonomy" id="1707952"/>
    <lineage>
        <taxon>Bacteria</taxon>
        <taxon>Bacillati</taxon>
        <taxon>Chloroflexota</taxon>
        <taxon>Chloroflexia</taxon>
        <taxon>Chloroflexales</taxon>
        <taxon>Chloroflexineae</taxon>
        <taxon>Chloroflexaceae</taxon>
        <taxon>Chloroflexus</taxon>
    </lineage>
</organism>
<dbReference type="OrthoDB" id="5293449at2"/>
<dbReference type="SUPFAM" id="SSF46929">
    <property type="entry name" value="DNA helicase RuvA subunit, C-terminal domain"/>
    <property type="match status" value="1"/>
</dbReference>
<feature type="region of interest" description="Domain I" evidence="6">
    <location>
        <begin position="1"/>
        <end position="64"/>
    </location>
</feature>
<keyword evidence="4 6" id="KW-0233">DNA recombination</keyword>
<name>A0A178MGX4_9CHLR</name>
<keyword evidence="8" id="KW-0547">Nucleotide-binding</keyword>
<keyword evidence="8" id="KW-0378">Hydrolase</keyword>
<comment type="subunit">
    <text evidence="6">Homotetramer. Forms an RuvA(8)-RuvB(12)-Holliday junction (HJ) complex. HJ DNA is sandwiched between 2 RuvA tetramers; dsDNA enters through RuvA and exits via RuvB. An RuvB hexamer assembles on each DNA strand where it exits the tetramer. Each RuvB hexamer is contacted by two RuvA subunits (via domain III) on 2 adjacent RuvB subunits; this complex drives branch migration. In the full resolvosome a probable DNA-RuvA(4)-RuvB(12)-RuvC(2) complex forms which resolves the HJ.</text>
</comment>
<gene>
    <name evidence="6 8" type="primary">ruvA</name>
    <name evidence="8" type="ORF">A6A03_01200</name>
</gene>
<comment type="domain">
    <text evidence="6">Has three domains with a flexible linker between the domains II and III and assumes an 'L' shape. Domain III is highly mobile and contacts RuvB.</text>
</comment>
<feature type="region of interest" description="Domain III" evidence="6">
    <location>
        <begin position="143"/>
        <end position="195"/>
    </location>
</feature>
<dbReference type="SMART" id="SM00278">
    <property type="entry name" value="HhH1"/>
    <property type="match status" value="2"/>
</dbReference>
<dbReference type="Pfam" id="PF01330">
    <property type="entry name" value="RuvA_N"/>
    <property type="match status" value="1"/>
</dbReference>
<dbReference type="SUPFAM" id="SSF47781">
    <property type="entry name" value="RuvA domain 2-like"/>
    <property type="match status" value="1"/>
</dbReference>
<dbReference type="InterPro" id="IPR013849">
    <property type="entry name" value="DNA_helicase_Holl-junc_RuvA_I"/>
</dbReference>
<comment type="caution">
    <text evidence="8">The sequence shown here is derived from an EMBL/GenBank/DDBJ whole genome shotgun (WGS) entry which is preliminary data.</text>
</comment>
<dbReference type="Pfam" id="PF14520">
    <property type="entry name" value="HHH_5"/>
    <property type="match status" value="1"/>
</dbReference>
<keyword evidence="8" id="KW-0347">Helicase</keyword>
<dbReference type="Gene3D" id="1.10.8.10">
    <property type="entry name" value="DNA helicase RuvA subunit, C-terminal domain"/>
    <property type="match status" value="1"/>
</dbReference>
<dbReference type="GO" id="GO:0006281">
    <property type="term" value="P:DNA repair"/>
    <property type="evidence" value="ECO:0007669"/>
    <property type="project" value="UniProtKB-UniRule"/>
</dbReference>
<dbReference type="InterPro" id="IPR003583">
    <property type="entry name" value="Hlx-hairpin-Hlx_DNA-bd_motif"/>
</dbReference>
<dbReference type="InterPro" id="IPR011114">
    <property type="entry name" value="RuvA_C"/>
</dbReference>
<comment type="caution">
    <text evidence="6">Lacks conserved residue(s) required for the propagation of feature annotation.</text>
</comment>
<evidence type="ECO:0000256" key="4">
    <source>
        <dbReference type="ARBA" id="ARBA00023172"/>
    </source>
</evidence>
<dbReference type="EMBL" id="LWQS01000038">
    <property type="protein sequence ID" value="OAN47387.1"/>
    <property type="molecule type" value="Genomic_DNA"/>
</dbReference>
<feature type="domain" description="Helix-hairpin-helix DNA-binding motif class 1" evidence="7">
    <location>
        <begin position="108"/>
        <end position="127"/>
    </location>
</feature>
<dbReference type="GO" id="GO:0048476">
    <property type="term" value="C:Holliday junction resolvase complex"/>
    <property type="evidence" value="ECO:0007669"/>
    <property type="project" value="UniProtKB-UniRule"/>
</dbReference>
<keyword evidence="1 6" id="KW-0963">Cytoplasm</keyword>
<comment type="function">
    <text evidence="6">The RuvA-RuvB-RuvC complex processes Holliday junction (HJ) DNA during genetic recombination and DNA repair, while the RuvA-RuvB complex plays an important role in the rescue of blocked DNA replication forks via replication fork reversal (RFR). RuvA specifically binds to HJ cruciform DNA, conferring on it an open structure. The RuvB hexamer acts as an ATP-dependent pump, pulling dsDNA into and through the RuvAB complex. HJ branch migration allows RuvC to scan DNA until it finds its consensus sequence, where it cleaves and resolves the cruciform DNA.</text>
</comment>
<keyword evidence="2 6" id="KW-0227">DNA damage</keyword>
<dbReference type="GO" id="GO:0000400">
    <property type="term" value="F:four-way junction DNA binding"/>
    <property type="evidence" value="ECO:0007669"/>
    <property type="project" value="UniProtKB-UniRule"/>
</dbReference>
<feature type="domain" description="Helix-hairpin-helix DNA-binding motif class 1" evidence="7">
    <location>
        <begin position="73"/>
        <end position="92"/>
    </location>
</feature>
<dbReference type="Gene3D" id="1.10.150.20">
    <property type="entry name" value="5' to 3' exonuclease, C-terminal subdomain"/>
    <property type="match status" value="1"/>
</dbReference>
<sequence>MIASIRGVIQSIGTDHLIVETGGVGFLIYAPRPTLAAAGAIGSDILLYTILIVREDALTLYGFSDHAQRSLFEQLIGVSGVGPKMALSLLSSGTPDEVRSMIAGGDLTRLARVPGIGKKTAERIVLELRGKIDLRQLASAGSPSTSAIDRELSDILVSLGYSAAEAAAAIASLPADAPPALEERLRLALRYFGSA</sequence>
<evidence type="ECO:0000256" key="3">
    <source>
        <dbReference type="ARBA" id="ARBA00023125"/>
    </source>
</evidence>
<evidence type="ECO:0000256" key="1">
    <source>
        <dbReference type="ARBA" id="ARBA00022490"/>
    </source>
</evidence>
<evidence type="ECO:0000313" key="9">
    <source>
        <dbReference type="Proteomes" id="UP000078287"/>
    </source>
</evidence>
<dbReference type="NCBIfam" id="TIGR00084">
    <property type="entry name" value="ruvA"/>
    <property type="match status" value="1"/>
</dbReference>
<dbReference type="RefSeq" id="WP_066784570.1">
    <property type="nucleotide sequence ID" value="NZ_LWQS01000038.1"/>
</dbReference>
<comment type="subcellular location">
    <subcellularLocation>
        <location evidence="6">Cytoplasm</location>
    </subcellularLocation>
</comment>
<keyword evidence="8" id="KW-0067">ATP-binding</keyword>
<evidence type="ECO:0000313" key="8">
    <source>
        <dbReference type="EMBL" id="OAN47387.1"/>
    </source>
</evidence>
<dbReference type="Proteomes" id="UP000078287">
    <property type="component" value="Unassembled WGS sequence"/>
</dbReference>
<evidence type="ECO:0000256" key="6">
    <source>
        <dbReference type="HAMAP-Rule" id="MF_00031"/>
    </source>
</evidence>